<dbReference type="InterPro" id="IPR045055">
    <property type="entry name" value="DNA2/NAM7-like"/>
</dbReference>
<evidence type="ECO:0000313" key="2">
    <source>
        <dbReference type="Proteomes" id="UP000007431"/>
    </source>
</evidence>
<dbReference type="EMBL" id="GL377306">
    <property type="protein sequence ID" value="EFI97087.1"/>
    <property type="molecule type" value="Genomic_DNA"/>
</dbReference>
<reference evidence="1 2" key="1">
    <citation type="journal article" date="2010" name="Nat. Biotechnol.">
        <title>Genome sequence of the model mushroom Schizophyllum commune.</title>
        <authorList>
            <person name="Ohm R.A."/>
            <person name="de Jong J.F."/>
            <person name="Lugones L.G."/>
            <person name="Aerts A."/>
            <person name="Kothe E."/>
            <person name="Stajich J.E."/>
            <person name="de Vries R.P."/>
            <person name="Record E."/>
            <person name="Levasseur A."/>
            <person name="Baker S.E."/>
            <person name="Bartholomew K.A."/>
            <person name="Coutinho P.M."/>
            <person name="Erdmann S."/>
            <person name="Fowler T.J."/>
            <person name="Gathman A.C."/>
            <person name="Lombard V."/>
            <person name="Henrissat B."/>
            <person name="Knabe N."/>
            <person name="Kuees U."/>
            <person name="Lilly W.W."/>
            <person name="Lindquist E."/>
            <person name="Lucas S."/>
            <person name="Magnuson J.K."/>
            <person name="Piumi F."/>
            <person name="Raudaskoski M."/>
            <person name="Salamov A."/>
            <person name="Schmutz J."/>
            <person name="Schwarze F.W.M.R."/>
            <person name="vanKuyk P.A."/>
            <person name="Horton J.S."/>
            <person name="Grigoriev I.V."/>
            <person name="Woesten H.A.B."/>
        </authorList>
    </citation>
    <scope>NUCLEOTIDE SEQUENCE [LARGE SCALE GENOMIC DNA]</scope>
    <source>
        <strain evidence="2">H4-8 / FGSC 9210</strain>
    </source>
</reference>
<dbReference type="OrthoDB" id="6513042at2759"/>
<dbReference type="Gene3D" id="3.40.50.300">
    <property type="entry name" value="P-loop containing nucleotide triphosphate hydrolases"/>
    <property type="match status" value="1"/>
</dbReference>
<accession>D8Q3P5</accession>
<dbReference type="AlphaFoldDB" id="D8Q3P5"/>
<dbReference type="OMA" id="KLSWENK"/>
<protein>
    <recommendedName>
        <fullName evidence="3">DNA2/NAM7 helicase helicase domain-containing protein</fullName>
    </recommendedName>
</protein>
<dbReference type="InParanoid" id="D8Q3P5"/>
<sequence>MSSDTVPSSPAFPDTFPLLQDLYGGVDLDVRVVQRHYKSAGRALQDFKTAVGDAPLGLATINRQPGHPVVLALASDTQVLVLKLGSGQPMASHVTVRMLRDILGSYRRIFVFGGDELALGLHEHLGIHVGNMIDLLGVACAHEERHTLTTYLEALGGEGLSNDAGERILNKDVAGGMMRVSGSGNVRDVALEAWAAGYAGRLRSMQIKIYGLQRIDTVNLEPSLLSALYKLDHDQRRRQAVRPTRVTNEIAEAVVGKENGHLQVVSARYKTRVTRTSRDQHIEVTHSVGGSDITLKGRATKIDGRSATIACQSDKLRTGGKNDAGKSADQLSVQLTTVGRESSTVAERMRASIVHLALRHQADLFDQPFFCAMFLPEEDTWDEDAPMRPSLPIRFAKEDALNDSQRNALQRILSGANEDRLVLVQGPPGTGKTTVIAGAVESIVRGDSKRTIWLVAQSNVAVKNMAEKLADVGFREFKVLVSKDFHHEWHEHLYEKIEHRLIRSDGFPETPNEAARLLGDARVVLCTLSALAVDRLQSVTHVVPPQMMLVDEASQIEVGDLLPMLHLHRNRLEKVVFIGDDRQYRMPTFLGDFISQYVYDGQLLSEHRNKSADCCRFVDVAEGKETRAGMSWRATNAPTSSSRSSALNAWASSRNNGGSMSC</sequence>
<dbReference type="STRING" id="578458.D8Q3P5"/>
<dbReference type="PANTHER" id="PTHR10887">
    <property type="entry name" value="DNA2/NAM7 HELICASE FAMILY"/>
    <property type="match status" value="1"/>
</dbReference>
<dbReference type="Pfam" id="PF13604">
    <property type="entry name" value="AAA_30"/>
    <property type="match status" value="1"/>
</dbReference>
<dbReference type="VEuPathDB" id="FungiDB:SCHCODRAFT_02305469"/>
<dbReference type="GeneID" id="9592647"/>
<dbReference type="Proteomes" id="UP000007431">
    <property type="component" value="Unassembled WGS sequence"/>
</dbReference>
<gene>
    <name evidence="1" type="ORF">SCHCODRAFT_234573</name>
</gene>
<dbReference type="eggNOG" id="KOG1802">
    <property type="taxonomic scope" value="Eukaryota"/>
</dbReference>
<proteinExistence type="predicted"/>
<dbReference type="KEGG" id="scm:SCHCO_02305469"/>
<organism evidence="2">
    <name type="scientific">Schizophyllum commune (strain H4-8 / FGSC 9210)</name>
    <name type="common">Split gill fungus</name>
    <dbReference type="NCBI Taxonomy" id="578458"/>
    <lineage>
        <taxon>Eukaryota</taxon>
        <taxon>Fungi</taxon>
        <taxon>Dikarya</taxon>
        <taxon>Basidiomycota</taxon>
        <taxon>Agaricomycotina</taxon>
        <taxon>Agaricomycetes</taxon>
        <taxon>Agaricomycetidae</taxon>
        <taxon>Agaricales</taxon>
        <taxon>Schizophyllaceae</taxon>
        <taxon>Schizophyllum</taxon>
    </lineage>
</organism>
<dbReference type="InterPro" id="IPR027417">
    <property type="entry name" value="P-loop_NTPase"/>
</dbReference>
<evidence type="ECO:0008006" key="3">
    <source>
        <dbReference type="Google" id="ProtNLM"/>
    </source>
</evidence>
<evidence type="ECO:0000313" key="1">
    <source>
        <dbReference type="EMBL" id="EFI97087.1"/>
    </source>
</evidence>
<dbReference type="SUPFAM" id="SSF52540">
    <property type="entry name" value="P-loop containing nucleoside triphosphate hydrolases"/>
    <property type="match status" value="1"/>
</dbReference>
<keyword evidence="2" id="KW-1185">Reference proteome</keyword>
<dbReference type="HOGENOM" id="CLU_010083_0_0_1"/>
<dbReference type="PANTHER" id="PTHR10887:SF495">
    <property type="entry name" value="HELICASE SENATAXIN ISOFORM X1-RELATED"/>
    <property type="match status" value="1"/>
</dbReference>
<dbReference type="CDD" id="cd17934">
    <property type="entry name" value="DEXXQc_Upf1-like"/>
    <property type="match status" value="1"/>
</dbReference>
<name>D8Q3P5_SCHCM</name>